<evidence type="ECO:0000256" key="3">
    <source>
        <dbReference type="SAM" id="SignalP"/>
    </source>
</evidence>
<evidence type="ECO:0000256" key="2">
    <source>
        <dbReference type="ARBA" id="ARBA00022729"/>
    </source>
</evidence>
<dbReference type="PROSITE" id="PS51904">
    <property type="entry name" value="GLYCOSYL_HYDROL_F25_2"/>
    <property type="match status" value="1"/>
</dbReference>
<sequence length="216" mass="24732">MHAFRIILLTVLFRTSVASKGLDTIQNLSADDFRCLKNNGFTFYIGRVWKSTGNYDTKGMQSMKNAHKAGLKVSAYIFPCLAKRCAPPQNQVEATINRLRSEGVPYDMVFLDIEKFRWPNNQAANRKTISAMGKRLDDMGVNWGIYTNKNNWKSIVGLKFDQWKHKKLWWAHYGKNDGTRRGAFTPFGGWTNFYMHQYAGDLNGPCGVKLDLNYIA</sequence>
<organism evidence="4 5">
    <name type="scientific">Cylicocyclus nassatus</name>
    <name type="common">Nematode worm</name>
    <dbReference type="NCBI Taxonomy" id="53992"/>
    <lineage>
        <taxon>Eukaryota</taxon>
        <taxon>Metazoa</taxon>
        <taxon>Ecdysozoa</taxon>
        <taxon>Nematoda</taxon>
        <taxon>Chromadorea</taxon>
        <taxon>Rhabditida</taxon>
        <taxon>Rhabditina</taxon>
        <taxon>Rhabditomorpha</taxon>
        <taxon>Strongyloidea</taxon>
        <taxon>Strongylidae</taxon>
        <taxon>Cylicocyclus</taxon>
    </lineage>
</organism>
<dbReference type="InterPro" id="IPR051595">
    <property type="entry name" value="GH25_Enzymes"/>
</dbReference>
<feature type="signal peptide" evidence="3">
    <location>
        <begin position="1"/>
        <end position="18"/>
    </location>
</feature>
<protein>
    <recommendedName>
        <fullName evidence="6">Lysozyme</fullName>
    </recommendedName>
</protein>
<dbReference type="Pfam" id="PF01183">
    <property type="entry name" value="Glyco_hydro_25"/>
    <property type="match status" value="1"/>
</dbReference>
<dbReference type="GO" id="GO:0007165">
    <property type="term" value="P:signal transduction"/>
    <property type="evidence" value="ECO:0007669"/>
    <property type="project" value="TreeGrafter"/>
</dbReference>
<dbReference type="PANTHER" id="PTHR23208:SF36">
    <property type="entry name" value="LYSOZYME-RELATED"/>
    <property type="match status" value="1"/>
</dbReference>
<dbReference type="InterPro" id="IPR002053">
    <property type="entry name" value="Glyco_hydro_25"/>
</dbReference>
<keyword evidence="2 3" id="KW-0732">Signal</keyword>
<dbReference type="Gene3D" id="3.20.20.80">
    <property type="entry name" value="Glycosidases"/>
    <property type="match status" value="1"/>
</dbReference>
<dbReference type="GO" id="GO:0016998">
    <property type="term" value="P:cell wall macromolecule catabolic process"/>
    <property type="evidence" value="ECO:0007669"/>
    <property type="project" value="InterPro"/>
</dbReference>
<accession>A0AA36GR93</accession>
<evidence type="ECO:0000256" key="1">
    <source>
        <dbReference type="ARBA" id="ARBA00010646"/>
    </source>
</evidence>
<dbReference type="PANTHER" id="PTHR23208">
    <property type="entry name" value="LYSOZYME PROTEIN"/>
    <property type="match status" value="1"/>
</dbReference>
<dbReference type="GO" id="GO:0003796">
    <property type="term" value="F:lysozyme activity"/>
    <property type="evidence" value="ECO:0007669"/>
    <property type="project" value="InterPro"/>
</dbReference>
<feature type="chain" id="PRO_5041353813" description="Lysozyme" evidence="3">
    <location>
        <begin position="19"/>
        <end position="216"/>
    </location>
</feature>
<proteinExistence type="inferred from homology"/>
<dbReference type="Proteomes" id="UP001176961">
    <property type="component" value="Unassembled WGS sequence"/>
</dbReference>
<dbReference type="InterPro" id="IPR017853">
    <property type="entry name" value="GH"/>
</dbReference>
<dbReference type="GO" id="GO:0009253">
    <property type="term" value="P:peptidoglycan catabolic process"/>
    <property type="evidence" value="ECO:0007669"/>
    <property type="project" value="InterPro"/>
</dbReference>
<dbReference type="AlphaFoldDB" id="A0AA36GR93"/>
<evidence type="ECO:0008006" key="6">
    <source>
        <dbReference type="Google" id="ProtNLM"/>
    </source>
</evidence>
<keyword evidence="5" id="KW-1185">Reference proteome</keyword>
<evidence type="ECO:0000313" key="5">
    <source>
        <dbReference type="Proteomes" id="UP001176961"/>
    </source>
</evidence>
<reference evidence="4" key="1">
    <citation type="submission" date="2023-07" db="EMBL/GenBank/DDBJ databases">
        <authorList>
            <consortium name="CYATHOMIX"/>
        </authorList>
    </citation>
    <scope>NUCLEOTIDE SEQUENCE</scope>
    <source>
        <strain evidence="4">N/A</strain>
    </source>
</reference>
<gene>
    <name evidence="4" type="ORF">CYNAS_LOCUS8834</name>
</gene>
<dbReference type="SUPFAM" id="SSF51445">
    <property type="entry name" value="(Trans)glycosidases"/>
    <property type="match status" value="1"/>
</dbReference>
<name>A0AA36GR93_CYLNA</name>
<dbReference type="EMBL" id="CATQJL010000223">
    <property type="protein sequence ID" value="CAJ0596851.1"/>
    <property type="molecule type" value="Genomic_DNA"/>
</dbReference>
<dbReference type="GO" id="GO:0045087">
    <property type="term" value="P:innate immune response"/>
    <property type="evidence" value="ECO:0007669"/>
    <property type="project" value="TreeGrafter"/>
</dbReference>
<comment type="similarity">
    <text evidence="1">Belongs to the glycosyl hydrolase 25 family.</text>
</comment>
<comment type="caution">
    <text evidence="4">The sequence shown here is derived from an EMBL/GenBank/DDBJ whole genome shotgun (WGS) entry which is preliminary data.</text>
</comment>
<evidence type="ECO:0000313" key="4">
    <source>
        <dbReference type="EMBL" id="CAJ0596851.1"/>
    </source>
</evidence>